<feature type="domain" description="NADP-dependent oxidoreductase" evidence="2">
    <location>
        <begin position="12"/>
        <end position="308"/>
    </location>
</feature>
<sequence length="337" mass="37072">MGYTILGKEVGPIGYGLMGLTWHATTESTVEEKIAIMKAALEAGANAWNGGEFYGTSLQDNSLSLLSKYFDKYPEDAGKVSLNIKGGLRFPVIVDNSPEYTRESVQNCLKLLGGKAKIDMFEMARRASQAEYLESLRLLDQFVKESKIGGVALSEINANTIRQAVKITKVAAVEVEISLWVTDALTNGVCEACAEFGIPIFAYSPLANGMLSGKVKRPEDIKNAFAKQRPLNQGENFEANLRLIEKLEEWAAKKNCTPAQFALNWVASLSKRPGMPIIIPIAGGGSLERVRENTKAVELTNEDMDEVDVYLKEFSPAGEKLPRELNKWLDVTDTIEI</sequence>
<dbReference type="SUPFAM" id="SSF51430">
    <property type="entry name" value="NAD(P)-linked oxidoreductase"/>
    <property type="match status" value="1"/>
</dbReference>
<dbReference type="EMBL" id="QJNU01000404">
    <property type="protein sequence ID" value="RYO99867.1"/>
    <property type="molecule type" value="Genomic_DNA"/>
</dbReference>
<protein>
    <recommendedName>
        <fullName evidence="2">NADP-dependent oxidoreductase domain-containing protein</fullName>
    </recommendedName>
</protein>
<dbReference type="STRING" id="155417.A0A4Q4T450"/>
<dbReference type="Gene3D" id="3.20.20.100">
    <property type="entry name" value="NADP-dependent oxidoreductase domain"/>
    <property type="match status" value="1"/>
</dbReference>
<evidence type="ECO:0000259" key="2">
    <source>
        <dbReference type="Pfam" id="PF00248"/>
    </source>
</evidence>
<keyword evidence="1" id="KW-0560">Oxidoreductase</keyword>
<comment type="caution">
    <text evidence="3">The sequence shown here is derived from an EMBL/GenBank/DDBJ whole genome shotgun (WGS) entry which is preliminary data.</text>
</comment>
<organism evidence="3 4">
    <name type="scientific">Monosporascus ibericus</name>
    <dbReference type="NCBI Taxonomy" id="155417"/>
    <lineage>
        <taxon>Eukaryota</taxon>
        <taxon>Fungi</taxon>
        <taxon>Dikarya</taxon>
        <taxon>Ascomycota</taxon>
        <taxon>Pezizomycotina</taxon>
        <taxon>Sordariomycetes</taxon>
        <taxon>Xylariomycetidae</taxon>
        <taxon>Xylariales</taxon>
        <taxon>Xylariales incertae sedis</taxon>
        <taxon>Monosporascus</taxon>
    </lineage>
</organism>
<dbReference type="Pfam" id="PF00248">
    <property type="entry name" value="Aldo_ket_red"/>
    <property type="match status" value="1"/>
</dbReference>
<accession>A0A4Q4T450</accession>
<dbReference type="PANTHER" id="PTHR43625:SF78">
    <property type="entry name" value="PYRIDOXAL REDUCTASE-RELATED"/>
    <property type="match status" value="1"/>
</dbReference>
<evidence type="ECO:0000313" key="4">
    <source>
        <dbReference type="Proteomes" id="UP000293360"/>
    </source>
</evidence>
<dbReference type="Proteomes" id="UP000293360">
    <property type="component" value="Unassembled WGS sequence"/>
</dbReference>
<dbReference type="InterPro" id="IPR023210">
    <property type="entry name" value="NADP_OxRdtase_dom"/>
</dbReference>
<dbReference type="GO" id="GO:0005737">
    <property type="term" value="C:cytoplasm"/>
    <property type="evidence" value="ECO:0007669"/>
    <property type="project" value="TreeGrafter"/>
</dbReference>
<dbReference type="InterPro" id="IPR036812">
    <property type="entry name" value="NAD(P)_OxRdtase_dom_sf"/>
</dbReference>
<dbReference type="InterPro" id="IPR050791">
    <property type="entry name" value="Aldo-Keto_reductase"/>
</dbReference>
<evidence type="ECO:0000256" key="1">
    <source>
        <dbReference type="ARBA" id="ARBA00023002"/>
    </source>
</evidence>
<dbReference type="GO" id="GO:0016491">
    <property type="term" value="F:oxidoreductase activity"/>
    <property type="evidence" value="ECO:0007669"/>
    <property type="project" value="UniProtKB-KW"/>
</dbReference>
<dbReference type="AlphaFoldDB" id="A0A4Q4T450"/>
<reference evidence="3 4" key="1">
    <citation type="submission" date="2018-06" db="EMBL/GenBank/DDBJ databases">
        <title>Complete Genomes of Monosporascus.</title>
        <authorList>
            <person name="Robinson A.J."/>
            <person name="Natvig D.O."/>
        </authorList>
    </citation>
    <scope>NUCLEOTIDE SEQUENCE [LARGE SCALE GENOMIC DNA]</scope>
    <source>
        <strain evidence="3 4">CBS 110550</strain>
    </source>
</reference>
<evidence type="ECO:0000313" key="3">
    <source>
        <dbReference type="EMBL" id="RYO99867.1"/>
    </source>
</evidence>
<proteinExistence type="predicted"/>
<dbReference type="CDD" id="cd19077">
    <property type="entry name" value="AKR_AKR8A1-2"/>
    <property type="match status" value="1"/>
</dbReference>
<name>A0A4Q4T450_9PEZI</name>
<dbReference type="OrthoDB" id="37537at2759"/>
<keyword evidence="4" id="KW-1185">Reference proteome</keyword>
<dbReference type="PANTHER" id="PTHR43625">
    <property type="entry name" value="AFLATOXIN B1 ALDEHYDE REDUCTASE"/>
    <property type="match status" value="1"/>
</dbReference>
<gene>
    <name evidence="3" type="ORF">DL764_006689</name>
</gene>